<dbReference type="GO" id="GO:0008237">
    <property type="term" value="F:metallopeptidase activity"/>
    <property type="evidence" value="ECO:0007669"/>
    <property type="project" value="UniProtKB-KW"/>
</dbReference>
<dbReference type="SUPFAM" id="SSF55486">
    <property type="entry name" value="Metalloproteases ('zincins'), catalytic domain"/>
    <property type="match status" value="1"/>
</dbReference>
<dbReference type="InterPro" id="IPR021190">
    <property type="entry name" value="Pept_M10A"/>
</dbReference>
<dbReference type="SUPFAM" id="SSF47090">
    <property type="entry name" value="PGBD-like"/>
    <property type="match status" value="1"/>
</dbReference>
<evidence type="ECO:0000256" key="5">
    <source>
        <dbReference type="ARBA" id="ARBA00023049"/>
    </source>
</evidence>
<dbReference type="PRINTS" id="PR00138">
    <property type="entry name" value="MATRIXIN"/>
</dbReference>
<evidence type="ECO:0000256" key="1">
    <source>
        <dbReference type="ARBA" id="ARBA00022670"/>
    </source>
</evidence>
<proteinExistence type="predicted"/>
<dbReference type="SUPFAM" id="SSF75005">
    <property type="entry name" value="Arabinanase/levansucrase/invertase"/>
    <property type="match status" value="1"/>
</dbReference>
<keyword evidence="3 7" id="KW-0378">Hydrolase</keyword>
<dbReference type="RefSeq" id="WP_382317247.1">
    <property type="nucleotide sequence ID" value="NZ_JBHUFD010000018.1"/>
</dbReference>
<dbReference type="Pfam" id="PF01471">
    <property type="entry name" value="PG_binding_1"/>
    <property type="match status" value="1"/>
</dbReference>
<dbReference type="PANTHER" id="PTHR10201">
    <property type="entry name" value="MATRIX METALLOPROTEINASE"/>
    <property type="match status" value="1"/>
</dbReference>
<comment type="caution">
    <text evidence="7">The sequence shown here is derived from an EMBL/GenBank/DDBJ whole genome shotgun (WGS) entry which is preliminary data.</text>
</comment>
<evidence type="ECO:0000259" key="6">
    <source>
        <dbReference type="SMART" id="SM00235"/>
    </source>
</evidence>
<keyword evidence="1" id="KW-0645">Protease</keyword>
<dbReference type="EMBL" id="JBHUFD010000018">
    <property type="protein sequence ID" value="MFD1874982.1"/>
    <property type="molecule type" value="Genomic_DNA"/>
</dbReference>
<dbReference type="InterPro" id="IPR023296">
    <property type="entry name" value="Glyco_hydro_beta-prop_sf"/>
</dbReference>
<feature type="domain" description="Peptidase metallopeptidase" evidence="6">
    <location>
        <begin position="119"/>
        <end position="281"/>
    </location>
</feature>
<dbReference type="CDD" id="cd04278">
    <property type="entry name" value="ZnMc_MMP"/>
    <property type="match status" value="1"/>
</dbReference>
<evidence type="ECO:0000256" key="3">
    <source>
        <dbReference type="ARBA" id="ARBA00022801"/>
    </source>
</evidence>
<evidence type="ECO:0000313" key="7">
    <source>
        <dbReference type="EMBL" id="MFD1874982.1"/>
    </source>
</evidence>
<keyword evidence="8" id="KW-1185">Reference proteome</keyword>
<keyword evidence="5 7" id="KW-0482">Metalloprotease</keyword>
<dbReference type="InterPro" id="IPR001818">
    <property type="entry name" value="Pept_M10_metallopeptidase"/>
</dbReference>
<dbReference type="SMART" id="SM00235">
    <property type="entry name" value="ZnMc"/>
    <property type="match status" value="1"/>
</dbReference>
<dbReference type="InterPro" id="IPR024079">
    <property type="entry name" value="MetalloPept_cat_dom_sf"/>
</dbReference>
<gene>
    <name evidence="7" type="ORF">ACFSDX_21290</name>
</gene>
<dbReference type="Pfam" id="PF00413">
    <property type="entry name" value="Peptidase_M10"/>
    <property type="match status" value="1"/>
</dbReference>
<dbReference type="InterPro" id="IPR002477">
    <property type="entry name" value="Peptidoglycan-bd-like"/>
</dbReference>
<organism evidence="7 8">
    <name type="scientific">Hymenobacter bucti</name>
    <dbReference type="NCBI Taxonomy" id="1844114"/>
    <lineage>
        <taxon>Bacteria</taxon>
        <taxon>Pseudomonadati</taxon>
        <taxon>Bacteroidota</taxon>
        <taxon>Cytophagia</taxon>
        <taxon>Cytophagales</taxon>
        <taxon>Hymenobacteraceae</taxon>
        <taxon>Hymenobacter</taxon>
    </lineage>
</organism>
<dbReference type="Gene3D" id="3.40.390.10">
    <property type="entry name" value="Collagenase (Catalytic Domain)"/>
    <property type="match status" value="1"/>
</dbReference>
<protein>
    <submittedName>
        <fullName evidence="7">Matrixin family metalloprotease</fullName>
        <ecNumber evidence="7">3.4.24.-</ecNumber>
    </submittedName>
</protein>
<sequence>MEPLLAEPLVEAPEQGEPRVDPKKYLARFGYLAPADSDPTDRLARVRDIGLPVSDLSTTKLDEQAVTALKTFQQFYNLKPTGTLTDETRRLMLSPRCGMPDRPKLFDPQTGLIANFVVQGNRWGRTNLTYAFQNFTGDLGTADIINAIRQAFLAWSNFCFLTFTEVSGAGDIRIQFTAGDHGDGAPFDGPGGVLAHGFYPPPNGGDLAGDLHFDDAEIWSLTVPTPAARFDLWTVALHEVGHTLGLDHSNNAGAVMYAFYSGLRRNLQPDDTSGIASIYGGRSAKATLSDTAIGQPAWAALNQRGFLAWTGTNAAHNLNVMQTAELRVWVDKVTLGETSLSGPSLTVFNGRLYLAWRGVGNNKLNVMSSGDGRTWTNKVTLGDTTFNSPALCSANGKLFLAWTGTDNSRKLNIMQSGNGTNWGGKLTLGDTSVDGPSLCSLGNRVLLAWAGTNAAHNLNVMSYDGGSSFSNKVTLGESSFLTPNLTTVNGTVILAWTGTDSANKLNTLRSTNGVNFSLKATLNETSFFAPNVGSFNGRSLLLWTGKDNARSLNVMTI</sequence>
<evidence type="ECO:0000313" key="8">
    <source>
        <dbReference type="Proteomes" id="UP001597197"/>
    </source>
</evidence>
<dbReference type="InterPro" id="IPR006026">
    <property type="entry name" value="Peptidase_Metallo"/>
</dbReference>
<dbReference type="InterPro" id="IPR036365">
    <property type="entry name" value="PGBD-like_sf"/>
</dbReference>
<dbReference type="PANTHER" id="PTHR10201:SF331">
    <property type="entry name" value="MATRIX METALLOPROTEINASE-14-LIKE ISOFORM X1"/>
    <property type="match status" value="1"/>
</dbReference>
<reference evidence="8" key="1">
    <citation type="journal article" date="2019" name="Int. J. Syst. Evol. Microbiol.">
        <title>The Global Catalogue of Microorganisms (GCM) 10K type strain sequencing project: providing services to taxonomists for standard genome sequencing and annotation.</title>
        <authorList>
            <consortium name="The Broad Institute Genomics Platform"/>
            <consortium name="The Broad Institute Genome Sequencing Center for Infectious Disease"/>
            <person name="Wu L."/>
            <person name="Ma J."/>
        </authorList>
    </citation>
    <scope>NUCLEOTIDE SEQUENCE [LARGE SCALE GENOMIC DNA]</scope>
    <source>
        <strain evidence="8">CGMCC 1.15795</strain>
    </source>
</reference>
<dbReference type="Proteomes" id="UP001597197">
    <property type="component" value="Unassembled WGS sequence"/>
</dbReference>
<dbReference type="EC" id="3.4.24.-" evidence="7"/>
<accession>A0ABW4QZG0</accession>
<name>A0ABW4QZG0_9BACT</name>
<keyword evidence="2" id="KW-0479">Metal-binding</keyword>
<evidence type="ECO:0000256" key="4">
    <source>
        <dbReference type="ARBA" id="ARBA00022833"/>
    </source>
</evidence>
<evidence type="ECO:0000256" key="2">
    <source>
        <dbReference type="ARBA" id="ARBA00022723"/>
    </source>
</evidence>
<dbReference type="InterPro" id="IPR033739">
    <property type="entry name" value="M10A_MMP"/>
</dbReference>
<keyword evidence="4" id="KW-0862">Zinc</keyword>